<feature type="non-terminal residue" evidence="1">
    <location>
        <position position="133"/>
    </location>
</feature>
<dbReference type="SUPFAM" id="SSF82171">
    <property type="entry name" value="DPP6 N-terminal domain-like"/>
    <property type="match status" value="1"/>
</dbReference>
<reference evidence="1" key="1">
    <citation type="submission" date="2018-05" db="EMBL/GenBank/DDBJ databases">
        <authorList>
            <person name="Lanie J.A."/>
            <person name="Ng W.-L."/>
            <person name="Kazmierczak K.M."/>
            <person name="Andrzejewski T.M."/>
            <person name="Davidsen T.M."/>
            <person name="Wayne K.J."/>
            <person name="Tettelin H."/>
            <person name="Glass J.I."/>
            <person name="Rusch D."/>
            <person name="Podicherti R."/>
            <person name="Tsui H.-C.T."/>
            <person name="Winkler M.E."/>
        </authorList>
    </citation>
    <scope>NUCLEOTIDE SEQUENCE</scope>
</reference>
<organism evidence="1">
    <name type="scientific">marine metagenome</name>
    <dbReference type="NCBI Taxonomy" id="408172"/>
    <lineage>
        <taxon>unclassified sequences</taxon>
        <taxon>metagenomes</taxon>
        <taxon>ecological metagenomes</taxon>
    </lineage>
</organism>
<evidence type="ECO:0008006" key="2">
    <source>
        <dbReference type="Google" id="ProtNLM"/>
    </source>
</evidence>
<name>A0A382WKQ4_9ZZZZ</name>
<gene>
    <name evidence="1" type="ORF">METZ01_LOCUS412038</name>
</gene>
<evidence type="ECO:0000313" key="1">
    <source>
        <dbReference type="EMBL" id="SVD59184.1"/>
    </source>
</evidence>
<protein>
    <recommendedName>
        <fullName evidence="2">Dipeptidylpeptidase IV N-terminal domain-containing protein</fullName>
    </recommendedName>
</protein>
<dbReference type="EMBL" id="UINC01160500">
    <property type="protein sequence ID" value="SVD59184.1"/>
    <property type="molecule type" value="Genomic_DNA"/>
</dbReference>
<sequence>MPLLIIFVFFSLSYSQSFSVNHIQEIILPGKNVERPQLSKDGSWLSLETYHERGGFEVYFVRLNNSSVVIPLKKKPNSTRNLSASQVKWSATNNEIFYLIGTDQIGGLHFYKMDLELFSDNKSYLDDLCEKIF</sequence>
<proteinExistence type="predicted"/>
<dbReference type="AlphaFoldDB" id="A0A382WKQ4"/>
<accession>A0A382WKQ4</accession>